<reference evidence="8" key="1">
    <citation type="submission" date="2017-02" db="UniProtKB">
        <authorList>
            <consortium name="WormBaseParasite"/>
        </authorList>
    </citation>
    <scope>IDENTIFICATION</scope>
</reference>
<evidence type="ECO:0000256" key="1">
    <source>
        <dbReference type="ARBA" id="ARBA00004141"/>
    </source>
</evidence>
<dbReference type="OrthoDB" id="5855657at2759"/>
<dbReference type="GO" id="GO:0022904">
    <property type="term" value="P:respiratory electron transport chain"/>
    <property type="evidence" value="ECO:0007669"/>
    <property type="project" value="InterPro"/>
</dbReference>
<gene>
    <name evidence="6" type="ORF">ASIM_LOCUS4644</name>
</gene>
<accession>A0A0M3JB64</accession>
<reference evidence="6 7" key="2">
    <citation type="submission" date="2018-11" db="EMBL/GenBank/DDBJ databases">
        <authorList>
            <consortium name="Pathogen Informatics"/>
        </authorList>
    </citation>
    <scope>NUCLEOTIDE SEQUENCE [LARGE SCALE GENOMIC DNA]</scope>
</reference>
<evidence type="ECO:0000256" key="3">
    <source>
        <dbReference type="ARBA" id="ARBA00022989"/>
    </source>
</evidence>
<dbReference type="InterPro" id="IPR000298">
    <property type="entry name" value="Cyt_c_oxidase-like_su3"/>
</dbReference>
<dbReference type="Gene3D" id="1.20.120.80">
    <property type="entry name" value="Cytochrome c oxidase, subunit III, four-helix bundle"/>
    <property type="match status" value="1"/>
</dbReference>
<keyword evidence="2" id="KW-0812">Transmembrane</keyword>
<keyword evidence="4" id="KW-0472">Membrane</keyword>
<dbReference type="AlphaFoldDB" id="A0A0M3JB64"/>
<evidence type="ECO:0000259" key="5">
    <source>
        <dbReference type="Pfam" id="PF00510"/>
    </source>
</evidence>
<feature type="domain" description="Heme-copper oxidase subunit III family profile" evidence="5">
    <location>
        <begin position="47"/>
        <end position="91"/>
    </location>
</feature>
<dbReference type="GO" id="GO:0004129">
    <property type="term" value="F:cytochrome-c oxidase activity"/>
    <property type="evidence" value="ECO:0007669"/>
    <property type="project" value="InterPro"/>
</dbReference>
<dbReference type="GO" id="GO:0016020">
    <property type="term" value="C:membrane"/>
    <property type="evidence" value="ECO:0007669"/>
    <property type="project" value="UniProtKB-SubCell"/>
</dbReference>
<proteinExistence type="predicted"/>
<dbReference type="EMBL" id="UYRR01008293">
    <property type="protein sequence ID" value="VDK24228.1"/>
    <property type="molecule type" value="Genomic_DNA"/>
</dbReference>
<evidence type="ECO:0000313" key="6">
    <source>
        <dbReference type="EMBL" id="VDK24228.1"/>
    </source>
</evidence>
<dbReference type="Pfam" id="PF00510">
    <property type="entry name" value="COX3"/>
    <property type="match status" value="1"/>
</dbReference>
<dbReference type="WBParaSite" id="ASIM_0000483801-mRNA-1">
    <property type="protein sequence ID" value="ASIM_0000483801-mRNA-1"/>
    <property type="gene ID" value="ASIM_0000483801"/>
</dbReference>
<dbReference type="SUPFAM" id="SSF81452">
    <property type="entry name" value="Cytochrome c oxidase subunit III-like"/>
    <property type="match status" value="1"/>
</dbReference>
<keyword evidence="3" id="KW-1133">Transmembrane helix</keyword>
<keyword evidence="7" id="KW-1185">Reference proteome</keyword>
<sequence length="113" mass="12867">MQIPASNYFQSIEIFSSILNIHPIEYANGTPFGSSKTLLRFAEEGLVNRFGVPLLNTIILLRSGICVIWAHYRLLRNKSCSTSLALTCARNQYAISVFWWPNPRSWNKSICTK</sequence>
<evidence type="ECO:0000256" key="2">
    <source>
        <dbReference type="ARBA" id="ARBA00022692"/>
    </source>
</evidence>
<evidence type="ECO:0000313" key="7">
    <source>
        <dbReference type="Proteomes" id="UP000267096"/>
    </source>
</evidence>
<name>A0A0M3JB64_ANISI</name>
<evidence type="ECO:0000256" key="4">
    <source>
        <dbReference type="ARBA" id="ARBA00023136"/>
    </source>
</evidence>
<organism evidence="8">
    <name type="scientific">Anisakis simplex</name>
    <name type="common">Herring worm</name>
    <dbReference type="NCBI Taxonomy" id="6269"/>
    <lineage>
        <taxon>Eukaryota</taxon>
        <taxon>Metazoa</taxon>
        <taxon>Ecdysozoa</taxon>
        <taxon>Nematoda</taxon>
        <taxon>Chromadorea</taxon>
        <taxon>Rhabditida</taxon>
        <taxon>Spirurina</taxon>
        <taxon>Ascaridomorpha</taxon>
        <taxon>Ascaridoidea</taxon>
        <taxon>Anisakidae</taxon>
        <taxon>Anisakis</taxon>
        <taxon>Anisakis simplex complex</taxon>
    </lineage>
</organism>
<dbReference type="Proteomes" id="UP000267096">
    <property type="component" value="Unassembled WGS sequence"/>
</dbReference>
<dbReference type="InterPro" id="IPR013833">
    <property type="entry name" value="Cyt_c_oxidase_su3_a-hlx"/>
</dbReference>
<evidence type="ECO:0000313" key="8">
    <source>
        <dbReference type="WBParaSite" id="ASIM_0000483801-mRNA-1"/>
    </source>
</evidence>
<dbReference type="InterPro" id="IPR035973">
    <property type="entry name" value="Cyt_c_oxidase_su3-like_sf"/>
</dbReference>
<comment type="subcellular location">
    <subcellularLocation>
        <location evidence="1">Membrane</location>
        <topology evidence="1">Multi-pass membrane protein</topology>
    </subcellularLocation>
</comment>
<protein>
    <submittedName>
        <fullName evidence="8">COX3 domain-containing protein</fullName>
    </submittedName>
</protein>